<evidence type="ECO:0000256" key="1">
    <source>
        <dbReference type="SAM" id="MobiDB-lite"/>
    </source>
</evidence>
<gene>
    <name evidence="2" type="ORF">GCM10017771_49810</name>
</gene>
<evidence type="ECO:0000313" key="2">
    <source>
        <dbReference type="EMBL" id="GHE32915.1"/>
    </source>
</evidence>
<feature type="compositionally biased region" description="Low complexity" evidence="1">
    <location>
        <begin position="50"/>
        <end position="61"/>
    </location>
</feature>
<feature type="compositionally biased region" description="Basic residues" evidence="1">
    <location>
        <begin position="63"/>
        <end position="72"/>
    </location>
</feature>
<evidence type="ECO:0000313" key="3">
    <source>
        <dbReference type="Proteomes" id="UP000603227"/>
    </source>
</evidence>
<comment type="caution">
    <text evidence="2">The sequence shown here is derived from an EMBL/GenBank/DDBJ whole genome shotgun (WGS) entry which is preliminary data.</text>
</comment>
<dbReference type="AlphaFoldDB" id="A0A918Z1G2"/>
<protein>
    <submittedName>
        <fullName evidence="2">Uncharacterized protein</fullName>
    </submittedName>
</protein>
<name>A0A918Z1G2_9ACTN</name>
<accession>A0A918Z1G2</accession>
<reference evidence="2" key="2">
    <citation type="submission" date="2020-09" db="EMBL/GenBank/DDBJ databases">
        <authorList>
            <person name="Sun Q."/>
            <person name="Zhou Y."/>
        </authorList>
    </citation>
    <scope>NUCLEOTIDE SEQUENCE</scope>
    <source>
        <strain evidence="2">CGMCC 4.7403</strain>
    </source>
</reference>
<keyword evidence="3" id="KW-1185">Reference proteome</keyword>
<reference evidence="2" key="1">
    <citation type="journal article" date="2014" name="Int. J. Syst. Evol. Microbiol.">
        <title>Complete genome sequence of Corynebacterium casei LMG S-19264T (=DSM 44701T), isolated from a smear-ripened cheese.</title>
        <authorList>
            <consortium name="US DOE Joint Genome Institute (JGI-PGF)"/>
            <person name="Walter F."/>
            <person name="Albersmeier A."/>
            <person name="Kalinowski J."/>
            <person name="Ruckert C."/>
        </authorList>
    </citation>
    <scope>NUCLEOTIDE SEQUENCE</scope>
    <source>
        <strain evidence="2">CGMCC 4.7403</strain>
    </source>
</reference>
<sequence>MPRLSGGCGRVGAARAVRRAPAKTGGTPGLLGARDCIDMRLRRVGASNHTPPVAATKPTAPNRKARRCHRAAAPRTRYAARAPVRPRARYAGSYIGYVPINPMKPDRIRLWTGK</sequence>
<feature type="region of interest" description="Disordered" evidence="1">
    <location>
        <begin position="44"/>
        <end position="77"/>
    </location>
</feature>
<proteinExistence type="predicted"/>
<organism evidence="2 3">
    <name type="scientific">Streptomyces capitiformicae</name>
    <dbReference type="NCBI Taxonomy" id="2014920"/>
    <lineage>
        <taxon>Bacteria</taxon>
        <taxon>Bacillati</taxon>
        <taxon>Actinomycetota</taxon>
        <taxon>Actinomycetes</taxon>
        <taxon>Kitasatosporales</taxon>
        <taxon>Streptomycetaceae</taxon>
        <taxon>Streptomyces</taxon>
    </lineage>
</organism>
<dbReference type="EMBL" id="BNAT01000018">
    <property type="protein sequence ID" value="GHE32915.1"/>
    <property type="molecule type" value="Genomic_DNA"/>
</dbReference>
<dbReference type="Proteomes" id="UP000603227">
    <property type="component" value="Unassembled WGS sequence"/>
</dbReference>